<evidence type="ECO:0000256" key="1">
    <source>
        <dbReference type="SAM" id="MobiDB-lite"/>
    </source>
</evidence>
<comment type="caution">
    <text evidence="2">The sequence shown here is derived from an EMBL/GenBank/DDBJ whole genome shotgun (WGS) entry which is preliminary data.</text>
</comment>
<reference evidence="2" key="1">
    <citation type="submission" date="2021-02" db="EMBL/GenBank/DDBJ databases">
        <authorList>
            <person name="Dougan E. K."/>
            <person name="Rhodes N."/>
            <person name="Thang M."/>
            <person name="Chan C."/>
        </authorList>
    </citation>
    <scope>NUCLEOTIDE SEQUENCE</scope>
</reference>
<dbReference type="OrthoDB" id="1875751at2759"/>
<keyword evidence="3" id="KW-1185">Reference proteome</keyword>
<accession>A0A812PFE6</accession>
<feature type="region of interest" description="Disordered" evidence="1">
    <location>
        <begin position="102"/>
        <end position="123"/>
    </location>
</feature>
<proteinExistence type="predicted"/>
<evidence type="ECO:0000313" key="3">
    <source>
        <dbReference type="Proteomes" id="UP000601435"/>
    </source>
</evidence>
<feature type="compositionally biased region" description="Acidic residues" evidence="1">
    <location>
        <begin position="103"/>
        <end position="120"/>
    </location>
</feature>
<name>A0A812PFE6_9DINO</name>
<protein>
    <submittedName>
        <fullName evidence="2">Uncharacterized protein</fullName>
    </submittedName>
</protein>
<feature type="compositionally biased region" description="Polar residues" evidence="1">
    <location>
        <begin position="1"/>
        <end position="17"/>
    </location>
</feature>
<evidence type="ECO:0000313" key="2">
    <source>
        <dbReference type="EMBL" id="CAE7345687.1"/>
    </source>
</evidence>
<feature type="non-terminal residue" evidence="2">
    <location>
        <position position="263"/>
    </location>
</feature>
<dbReference type="Proteomes" id="UP000601435">
    <property type="component" value="Unassembled WGS sequence"/>
</dbReference>
<organism evidence="2 3">
    <name type="scientific">Symbiodinium necroappetens</name>
    <dbReference type="NCBI Taxonomy" id="1628268"/>
    <lineage>
        <taxon>Eukaryota</taxon>
        <taxon>Sar</taxon>
        <taxon>Alveolata</taxon>
        <taxon>Dinophyceae</taxon>
        <taxon>Suessiales</taxon>
        <taxon>Symbiodiniaceae</taxon>
        <taxon>Symbiodinium</taxon>
    </lineage>
</organism>
<dbReference type="AlphaFoldDB" id="A0A812PFE6"/>
<feature type="region of interest" description="Disordered" evidence="1">
    <location>
        <begin position="1"/>
        <end position="73"/>
    </location>
</feature>
<dbReference type="EMBL" id="CAJNJA010014591">
    <property type="protein sequence ID" value="CAE7345687.1"/>
    <property type="molecule type" value="Genomic_DNA"/>
</dbReference>
<sequence>AGSPQSSTSAATPQVMSLAQALRMPLKGQSETAGPQAQERPVASPQHRNRTVRNLGLPSKSLEPQKVMLPGAVGSPPGLGATAAAALAAMRAQLGSPPGLEVEAAEGEEADDLEEEEESAGMDATPVINADASPESRLALSPTVAGCESDAEGDSQKLGERNTVDFSNSFELHRSLEQLIRLRAEGVRGFKAIQVDSAALCFWLLRAEAAEAETSRLLLPVDRAGVELRLPPRRLKELDMAVPYLAYCMGQPRTVAERASLLL</sequence>
<gene>
    <name evidence="2" type="ORF">SNEC2469_LOCUS8950</name>
</gene>